<dbReference type="EMBL" id="CP029185">
    <property type="protein sequence ID" value="AWH88288.1"/>
    <property type="molecule type" value="Genomic_DNA"/>
</dbReference>
<sequence>MTRRLKVGDSPVKKPNTFFSLRRLFALCRKESYQILRDPSSGLIAFVIPLMLLFIFGYGINLDSSKLKIGILMEQQTPEARHLVDAFIGSAYIAPTISTDRRTLIHKLQAGEIRGLVVIPSDFSQHLLRPEDTTPIQVITDGSEPNTANFAQGYAEGIWQIWQRNQAIDRGETPQGLIDVQLRYWFNPSAISRNFIIPGAITIIMTVIGAILTSLVIAREWERGTMEALLSTQVTRGELLLSKLIPYYFLGMIAMALCVVVAVLVMDVPYRGSLPILFGMSSLFLASTLGMGLLISTLTRNQFNAAMVALNAAFLPAVMLSGFIFEIDSMPEVVRAVTYIIPARYFVSTLQTLFLAGNIGPILFINLLFLIASAVFFIGLTALKTKRRLD</sequence>
<feature type="transmembrane region" description="Helical" evidence="8">
    <location>
        <begin position="305"/>
        <end position="325"/>
    </location>
</feature>
<keyword evidence="11" id="KW-1185">Reference proteome</keyword>
<proteinExistence type="inferred from homology"/>
<keyword evidence="3" id="KW-0813">Transport</keyword>
<feature type="domain" description="ABC transmembrane type-2" evidence="9">
    <location>
        <begin position="162"/>
        <end position="388"/>
    </location>
</feature>
<dbReference type="InterPro" id="IPR013525">
    <property type="entry name" value="ABC2_TM"/>
</dbReference>
<feature type="transmembrane region" description="Helical" evidence="8">
    <location>
        <begin position="277"/>
        <end position="299"/>
    </location>
</feature>
<comment type="similarity">
    <text evidence="2">Belongs to the ABC-2 integral membrane protein family.</text>
</comment>
<dbReference type="Proteomes" id="UP000244908">
    <property type="component" value="Chromosome"/>
</dbReference>
<dbReference type="PANTHER" id="PTHR30294">
    <property type="entry name" value="MEMBRANE COMPONENT OF ABC TRANSPORTER YHHJ-RELATED"/>
    <property type="match status" value="1"/>
</dbReference>
<keyword evidence="4" id="KW-1003">Cell membrane</keyword>
<evidence type="ECO:0000256" key="2">
    <source>
        <dbReference type="ARBA" id="ARBA00007783"/>
    </source>
</evidence>
<dbReference type="PANTHER" id="PTHR30294:SF29">
    <property type="entry name" value="MULTIDRUG ABC TRANSPORTER PERMEASE YBHS-RELATED"/>
    <property type="match status" value="1"/>
</dbReference>
<protein>
    <submittedName>
        <fullName evidence="10">ABC transporter permease</fullName>
    </submittedName>
</protein>
<dbReference type="InterPro" id="IPR051449">
    <property type="entry name" value="ABC-2_transporter_component"/>
</dbReference>
<evidence type="ECO:0000256" key="3">
    <source>
        <dbReference type="ARBA" id="ARBA00022448"/>
    </source>
</evidence>
<feature type="transmembrane region" description="Helical" evidence="8">
    <location>
        <begin position="195"/>
        <end position="217"/>
    </location>
</feature>
<organism evidence="10 11">
    <name type="scientific">Limnobaculum parvum</name>
    <dbReference type="NCBI Taxonomy" id="2172103"/>
    <lineage>
        <taxon>Bacteria</taxon>
        <taxon>Pseudomonadati</taxon>
        <taxon>Pseudomonadota</taxon>
        <taxon>Gammaproteobacteria</taxon>
        <taxon>Enterobacterales</taxon>
        <taxon>Budviciaceae</taxon>
        <taxon>Limnobaculum</taxon>
    </lineage>
</organism>
<keyword evidence="6 8" id="KW-1133">Transmembrane helix</keyword>
<dbReference type="GO" id="GO:0140359">
    <property type="term" value="F:ABC-type transporter activity"/>
    <property type="evidence" value="ECO:0007669"/>
    <property type="project" value="InterPro"/>
</dbReference>
<evidence type="ECO:0000256" key="5">
    <source>
        <dbReference type="ARBA" id="ARBA00022692"/>
    </source>
</evidence>
<name>A0A2Y9TX24_9GAMM</name>
<evidence type="ECO:0000256" key="8">
    <source>
        <dbReference type="SAM" id="Phobius"/>
    </source>
</evidence>
<keyword evidence="5 8" id="KW-0812">Transmembrane</keyword>
<evidence type="ECO:0000256" key="1">
    <source>
        <dbReference type="ARBA" id="ARBA00004651"/>
    </source>
</evidence>
<evidence type="ECO:0000313" key="11">
    <source>
        <dbReference type="Proteomes" id="UP000244908"/>
    </source>
</evidence>
<dbReference type="InterPro" id="IPR047817">
    <property type="entry name" value="ABC2_TM_bact-type"/>
</dbReference>
<feature type="transmembrane region" description="Helical" evidence="8">
    <location>
        <begin position="362"/>
        <end position="383"/>
    </location>
</feature>
<evidence type="ECO:0000313" key="10">
    <source>
        <dbReference type="EMBL" id="AWH88288.1"/>
    </source>
</evidence>
<comment type="subcellular location">
    <subcellularLocation>
        <location evidence="1">Cell membrane</location>
        <topology evidence="1">Multi-pass membrane protein</topology>
    </subcellularLocation>
</comment>
<dbReference type="RefSeq" id="WP_108900362.1">
    <property type="nucleotide sequence ID" value="NZ_CP029185.2"/>
</dbReference>
<evidence type="ECO:0000256" key="4">
    <source>
        <dbReference type="ARBA" id="ARBA00022475"/>
    </source>
</evidence>
<dbReference type="OrthoDB" id="9808686at2"/>
<dbReference type="GO" id="GO:0005886">
    <property type="term" value="C:plasma membrane"/>
    <property type="evidence" value="ECO:0007669"/>
    <property type="project" value="UniProtKB-SubCell"/>
</dbReference>
<dbReference type="PROSITE" id="PS51012">
    <property type="entry name" value="ABC_TM2"/>
    <property type="match status" value="1"/>
</dbReference>
<feature type="transmembrane region" description="Helical" evidence="8">
    <location>
        <begin position="245"/>
        <end position="265"/>
    </location>
</feature>
<keyword evidence="7 8" id="KW-0472">Membrane</keyword>
<evidence type="ECO:0000259" key="9">
    <source>
        <dbReference type="PROSITE" id="PS51012"/>
    </source>
</evidence>
<evidence type="ECO:0000256" key="7">
    <source>
        <dbReference type="ARBA" id="ARBA00023136"/>
    </source>
</evidence>
<gene>
    <name evidence="10" type="ORF">HYN51_06770</name>
</gene>
<dbReference type="AlphaFoldDB" id="A0A2Y9TX24"/>
<reference evidence="10 11" key="1">
    <citation type="journal article" date="2019" name="Int. J. Syst. Evol. Microbiol.">
        <title>Limnobaculum parvum gen. nov., sp. nov., isolated from a freshwater lake.</title>
        <authorList>
            <person name="Baek C."/>
            <person name="Shin S.K."/>
            <person name="Yi H."/>
        </authorList>
    </citation>
    <scope>NUCLEOTIDE SEQUENCE [LARGE SCALE GENOMIC DNA]</scope>
    <source>
        <strain evidence="10 11">HYN0051</strain>
    </source>
</reference>
<dbReference type="Gene3D" id="3.40.1710.10">
    <property type="entry name" value="abc type-2 transporter like domain"/>
    <property type="match status" value="1"/>
</dbReference>
<dbReference type="KEGG" id="lpv:HYN51_06770"/>
<evidence type="ECO:0000256" key="6">
    <source>
        <dbReference type="ARBA" id="ARBA00022989"/>
    </source>
</evidence>
<dbReference type="Pfam" id="PF12698">
    <property type="entry name" value="ABC2_membrane_3"/>
    <property type="match status" value="1"/>
</dbReference>
<accession>A0A2Y9TX24</accession>
<feature type="transmembrane region" description="Helical" evidence="8">
    <location>
        <begin position="42"/>
        <end position="60"/>
    </location>
</feature>